<proteinExistence type="inferred from homology"/>
<dbReference type="EMBL" id="MU069611">
    <property type="protein sequence ID" value="KAF5837552.1"/>
    <property type="molecule type" value="Genomic_DNA"/>
</dbReference>
<evidence type="ECO:0000313" key="7">
    <source>
        <dbReference type="EMBL" id="KAF5837552.1"/>
    </source>
</evidence>
<feature type="compositionally biased region" description="Low complexity" evidence="5">
    <location>
        <begin position="191"/>
        <end position="204"/>
    </location>
</feature>
<organism evidence="7 8">
    <name type="scientific">Dunaliella salina</name>
    <name type="common">Green alga</name>
    <name type="synonym">Protococcus salinus</name>
    <dbReference type="NCBI Taxonomy" id="3046"/>
    <lineage>
        <taxon>Eukaryota</taxon>
        <taxon>Viridiplantae</taxon>
        <taxon>Chlorophyta</taxon>
        <taxon>core chlorophytes</taxon>
        <taxon>Chlorophyceae</taxon>
        <taxon>CS clade</taxon>
        <taxon>Chlamydomonadales</taxon>
        <taxon>Dunaliellaceae</taxon>
        <taxon>Dunaliella</taxon>
    </lineage>
</organism>
<dbReference type="PANTHER" id="PTHR12466">
    <property type="entry name" value="CDC73 DOMAIN PROTEIN"/>
    <property type="match status" value="1"/>
</dbReference>
<reference evidence="7" key="1">
    <citation type="submission" date="2017-08" db="EMBL/GenBank/DDBJ databases">
        <authorList>
            <person name="Polle J.E."/>
            <person name="Barry K."/>
            <person name="Cushman J."/>
            <person name="Schmutz J."/>
            <person name="Tran D."/>
            <person name="Hathwaick L.T."/>
            <person name="Yim W.C."/>
            <person name="Jenkins J."/>
            <person name="Mckie-Krisberg Z.M."/>
            <person name="Prochnik S."/>
            <person name="Lindquist E."/>
            <person name="Dockter R.B."/>
            <person name="Adam C."/>
            <person name="Molina H."/>
            <person name="Bunkerborg J."/>
            <person name="Jin E."/>
            <person name="Buchheim M."/>
            <person name="Magnuson J."/>
        </authorList>
    </citation>
    <scope>NUCLEOTIDE SEQUENCE</scope>
    <source>
        <strain evidence="7">CCAP 19/18</strain>
    </source>
</reference>
<feature type="region of interest" description="Disordered" evidence="5">
    <location>
        <begin position="412"/>
        <end position="435"/>
    </location>
</feature>
<dbReference type="InterPro" id="IPR007852">
    <property type="entry name" value="Cdc73/Parafibromin"/>
</dbReference>
<feature type="region of interest" description="Disordered" evidence="5">
    <location>
        <begin position="33"/>
        <end position="69"/>
    </location>
</feature>
<gene>
    <name evidence="7" type="ORF">DUNSADRAFT_4188</name>
</gene>
<keyword evidence="4" id="KW-0539">Nucleus</keyword>
<accession>A0ABQ7GSG5</accession>
<feature type="compositionally biased region" description="Basic and acidic residues" evidence="5">
    <location>
        <begin position="109"/>
        <end position="118"/>
    </location>
</feature>
<feature type="compositionally biased region" description="Low complexity" evidence="5">
    <location>
        <begin position="119"/>
        <end position="136"/>
    </location>
</feature>
<dbReference type="PANTHER" id="PTHR12466:SF8">
    <property type="entry name" value="PARAFIBROMIN"/>
    <property type="match status" value="1"/>
</dbReference>
<sequence length="531" mass="58603">MTLGNEPPVHKKLLEYLDGKTELQLDTSGALLSHPVPASAVPEDGEPAQKKARLQEGLEPGVSDKHGQFERELRDRNTMLQAPNKHFKSILDIAKQTTTQLSSILRHEQLRQQQRQKEAATAQAKQKQQAQQKVAAKPPPPPPPAQPARPVGRLERDSTTDQLKAMGGEAAANIGNMISIYGYAGTDKNGAADSSQQQQQQQQPEAPPPPAPYDPDPWRPDAPPATTSAPSTSQPAPGKPRPEQHHHLKPSKPPHPGSAPPKPHSSSSAARQHEKEKQHQLQKQKLKAQQQQQAGHKPKVPAQPGKPGAPTSKPLRPIIIVPSGGRGVKADDKPYVVHVVSCLCVSLHDFAIYPSCRRKGHSKANNRVLQVNSPQAALPVSWVHKTLSDLRVTLHCACLQGAQKQMTESYMRAAPKPPGQSATYELTDRPPPKNSKDWERVAAVIVQGAKWQFKDWIFKGAKEGDLAETFQKVAGFYIHFADEKVPELVANWNIKCLGLTRERRHMDMTVALDFYRHLDAFLYSRRSNLAY</sequence>
<keyword evidence="8" id="KW-1185">Reference proteome</keyword>
<dbReference type="InterPro" id="IPR038103">
    <property type="entry name" value="CDC73_C_sf"/>
</dbReference>
<dbReference type="Pfam" id="PF05179">
    <property type="entry name" value="CDC73_C"/>
    <property type="match status" value="1"/>
</dbReference>
<evidence type="ECO:0000313" key="8">
    <source>
        <dbReference type="Proteomes" id="UP000815325"/>
    </source>
</evidence>
<evidence type="ECO:0000256" key="3">
    <source>
        <dbReference type="ARBA" id="ARBA00023163"/>
    </source>
</evidence>
<feature type="region of interest" description="Disordered" evidence="5">
    <location>
        <begin position="109"/>
        <end position="168"/>
    </location>
</feature>
<dbReference type="InterPro" id="IPR031336">
    <property type="entry name" value="CDC73_C"/>
</dbReference>
<feature type="compositionally biased region" description="Low complexity" evidence="5">
    <location>
        <begin position="224"/>
        <end position="236"/>
    </location>
</feature>
<keyword evidence="3" id="KW-0804">Transcription</keyword>
<evidence type="ECO:0000256" key="4">
    <source>
        <dbReference type="ARBA" id="ARBA00023242"/>
    </source>
</evidence>
<feature type="domain" description="Cell division control protein 73 C-terminal" evidence="6">
    <location>
        <begin position="413"/>
        <end position="521"/>
    </location>
</feature>
<evidence type="ECO:0000256" key="1">
    <source>
        <dbReference type="ARBA" id="ARBA00004123"/>
    </source>
</evidence>
<comment type="similarity">
    <text evidence="2">Belongs to the CDC73 family.</text>
</comment>
<evidence type="ECO:0000256" key="5">
    <source>
        <dbReference type="SAM" id="MobiDB-lite"/>
    </source>
</evidence>
<comment type="caution">
    <text evidence="7">The sequence shown here is derived from an EMBL/GenBank/DDBJ whole genome shotgun (WGS) entry which is preliminary data.</text>
</comment>
<name>A0ABQ7GSG5_DUNSA</name>
<dbReference type="Gene3D" id="3.40.50.11990">
    <property type="entry name" value="RNA polymerase II accessory factor, Cdc73 C-terminal domain"/>
    <property type="match status" value="1"/>
</dbReference>
<dbReference type="Proteomes" id="UP000815325">
    <property type="component" value="Unassembled WGS sequence"/>
</dbReference>
<protein>
    <submittedName>
        <fullName evidence="7">RNA pol II accessory factor, Cdc73 family-domain-containing protein</fullName>
    </submittedName>
</protein>
<feature type="compositionally biased region" description="Basic and acidic residues" evidence="5">
    <location>
        <begin position="47"/>
        <end position="69"/>
    </location>
</feature>
<evidence type="ECO:0000259" key="6">
    <source>
        <dbReference type="Pfam" id="PF05179"/>
    </source>
</evidence>
<comment type="subcellular location">
    <subcellularLocation>
        <location evidence="1">Nucleus</location>
    </subcellularLocation>
</comment>
<feature type="compositionally biased region" description="Pro residues" evidence="5">
    <location>
        <begin position="253"/>
        <end position="263"/>
    </location>
</feature>
<feature type="compositionally biased region" description="Basic and acidic residues" evidence="5">
    <location>
        <begin position="426"/>
        <end position="435"/>
    </location>
</feature>
<feature type="region of interest" description="Disordered" evidence="5">
    <location>
        <begin position="183"/>
        <end position="318"/>
    </location>
</feature>
<feature type="compositionally biased region" description="Pro residues" evidence="5">
    <location>
        <begin position="205"/>
        <end position="223"/>
    </location>
</feature>
<evidence type="ECO:0000256" key="2">
    <source>
        <dbReference type="ARBA" id="ARBA00010427"/>
    </source>
</evidence>
<feature type="compositionally biased region" description="Pro residues" evidence="5">
    <location>
        <begin position="137"/>
        <end position="147"/>
    </location>
</feature>